<evidence type="ECO:0000256" key="1">
    <source>
        <dbReference type="ARBA" id="ARBA00023125"/>
    </source>
</evidence>
<organism evidence="7 8">
    <name type="scientific">Aphanomyces euteiches</name>
    <dbReference type="NCBI Taxonomy" id="100861"/>
    <lineage>
        <taxon>Eukaryota</taxon>
        <taxon>Sar</taxon>
        <taxon>Stramenopiles</taxon>
        <taxon>Oomycota</taxon>
        <taxon>Saprolegniomycetes</taxon>
        <taxon>Saprolegniales</taxon>
        <taxon>Verrucalvaceae</taxon>
        <taxon>Aphanomyces</taxon>
    </lineage>
</organism>
<dbReference type="GO" id="GO:0005634">
    <property type="term" value="C:nucleus"/>
    <property type="evidence" value="ECO:0007669"/>
    <property type="project" value="UniProtKB-SubCell"/>
</dbReference>
<feature type="domain" description="Homeobox" evidence="6">
    <location>
        <begin position="139"/>
        <end position="202"/>
    </location>
</feature>
<dbReference type="PROSITE" id="PS50071">
    <property type="entry name" value="HOMEOBOX_2"/>
    <property type="match status" value="1"/>
</dbReference>
<dbReference type="InterPro" id="IPR008422">
    <property type="entry name" value="KN_HD"/>
</dbReference>
<dbReference type="PANTHER" id="PTHR11850">
    <property type="entry name" value="HOMEOBOX PROTEIN TRANSCRIPTION FACTORS"/>
    <property type="match status" value="1"/>
</dbReference>
<dbReference type="VEuPathDB" id="FungiDB:AeMF1_009620"/>
<feature type="compositionally biased region" description="Low complexity" evidence="5">
    <location>
        <begin position="114"/>
        <end position="126"/>
    </location>
</feature>
<comment type="caution">
    <text evidence="7">The sequence shown here is derived from an EMBL/GenBank/DDBJ whole genome shotgun (WGS) entry which is preliminary data.</text>
</comment>
<evidence type="ECO:0000256" key="4">
    <source>
        <dbReference type="PROSITE-ProRule" id="PRU00108"/>
    </source>
</evidence>
<keyword evidence="8" id="KW-1185">Reference proteome</keyword>
<proteinExistence type="predicted"/>
<comment type="subcellular location">
    <subcellularLocation>
        <location evidence="4">Nucleus</location>
    </subcellularLocation>
</comment>
<dbReference type="GO" id="GO:0000981">
    <property type="term" value="F:DNA-binding transcription factor activity, RNA polymerase II-specific"/>
    <property type="evidence" value="ECO:0007669"/>
    <property type="project" value="InterPro"/>
</dbReference>
<dbReference type="InterPro" id="IPR050224">
    <property type="entry name" value="TALE_homeobox"/>
</dbReference>
<evidence type="ECO:0000259" key="6">
    <source>
        <dbReference type="PROSITE" id="PS50071"/>
    </source>
</evidence>
<dbReference type="Pfam" id="PF05920">
    <property type="entry name" value="Homeobox_KN"/>
    <property type="match status" value="1"/>
</dbReference>
<dbReference type="Gene3D" id="1.10.10.60">
    <property type="entry name" value="Homeodomain-like"/>
    <property type="match status" value="1"/>
</dbReference>
<dbReference type="PROSITE" id="PS00027">
    <property type="entry name" value="HOMEOBOX_1"/>
    <property type="match status" value="1"/>
</dbReference>
<dbReference type="EMBL" id="VJMJ01000041">
    <property type="protein sequence ID" value="KAF0741156.1"/>
    <property type="molecule type" value="Genomic_DNA"/>
</dbReference>
<feature type="DNA-binding region" description="Homeobox" evidence="4">
    <location>
        <begin position="141"/>
        <end position="203"/>
    </location>
</feature>
<evidence type="ECO:0000256" key="2">
    <source>
        <dbReference type="ARBA" id="ARBA00023155"/>
    </source>
</evidence>
<keyword evidence="1 4" id="KW-0238">DNA-binding</keyword>
<accession>A0A6G0XLR5</accession>
<dbReference type="CDD" id="cd00086">
    <property type="entry name" value="homeodomain"/>
    <property type="match status" value="1"/>
</dbReference>
<evidence type="ECO:0000256" key="5">
    <source>
        <dbReference type="SAM" id="MobiDB-lite"/>
    </source>
</evidence>
<dbReference type="InterPro" id="IPR001356">
    <property type="entry name" value="HD"/>
</dbReference>
<keyword evidence="3 4" id="KW-0539">Nucleus</keyword>
<evidence type="ECO:0000313" key="7">
    <source>
        <dbReference type="EMBL" id="KAF0741156.1"/>
    </source>
</evidence>
<keyword evidence="2 4" id="KW-0371">Homeobox</keyword>
<feature type="region of interest" description="Disordered" evidence="5">
    <location>
        <begin position="114"/>
        <end position="148"/>
    </location>
</feature>
<dbReference type="AlphaFoldDB" id="A0A6G0XLR5"/>
<dbReference type="GO" id="GO:0003677">
    <property type="term" value="F:DNA binding"/>
    <property type="evidence" value="ECO:0007669"/>
    <property type="project" value="UniProtKB-UniRule"/>
</dbReference>
<dbReference type="Proteomes" id="UP000481153">
    <property type="component" value="Unassembled WGS sequence"/>
</dbReference>
<protein>
    <recommendedName>
        <fullName evidence="6">Homeobox domain-containing protein</fullName>
    </recommendedName>
</protein>
<reference evidence="7 8" key="1">
    <citation type="submission" date="2019-07" db="EMBL/GenBank/DDBJ databases">
        <title>Genomics analysis of Aphanomyces spp. identifies a new class of oomycete effector associated with host adaptation.</title>
        <authorList>
            <person name="Gaulin E."/>
        </authorList>
    </citation>
    <scope>NUCLEOTIDE SEQUENCE [LARGE SCALE GENOMIC DNA]</scope>
    <source>
        <strain evidence="7 8">ATCC 201684</strain>
    </source>
</reference>
<name>A0A6G0XLR5_9STRA</name>
<dbReference type="InterPro" id="IPR009057">
    <property type="entry name" value="Homeodomain-like_sf"/>
</dbReference>
<sequence length="224" mass="25372">MTLPNRPNYIIRPSSKFMETHASRLTHDYVSLVEKHPLTPLIQRAMTALATPQASQYFGGTFVFPTKKELAKLIAQSQAPGVATITPTLLVVAMLYMKLLRYVQDLSRRICESIGESSSTGSPMSMKSEDSGDDDDDESTKKAKRARLARQSNELMTAWFLAHKTNPYPTAKERAEIAAATHLSELQVRNWFANMRKRHWKPQHVEKKPRCLLDLVLRRSSSDT</sequence>
<dbReference type="SUPFAM" id="SSF46689">
    <property type="entry name" value="Homeodomain-like"/>
    <property type="match status" value="1"/>
</dbReference>
<gene>
    <name evidence="7" type="ORF">Ae201684_003719</name>
</gene>
<evidence type="ECO:0000313" key="8">
    <source>
        <dbReference type="Proteomes" id="UP000481153"/>
    </source>
</evidence>
<dbReference type="InterPro" id="IPR017970">
    <property type="entry name" value="Homeobox_CS"/>
</dbReference>
<evidence type="ECO:0000256" key="3">
    <source>
        <dbReference type="ARBA" id="ARBA00023242"/>
    </source>
</evidence>
<dbReference type="SMART" id="SM00389">
    <property type="entry name" value="HOX"/>
    <property type="match status" value="1"/>
</dbReference>